<dbReference type="GeneID" id="49388288"/>
<comment type="subcellular location">
    <subcellularLocation>
        <location evidence="1">Membrane</location>
        <topology evidence="1">Multi-pass membrane protein</topology>
    </subcellularLocation>
</comment>
<keyword evidence="4" id="KW-0472">Membrane</keyword>
<gene>
    <name evidence="5" type="ORF">SLAV_36625</name>
</gene>
<proteinExistence type="predicted"/>
<dbReference type="InterPro" id="IPR023380">
    <property type="entry name" value="DsbB-like_sf"/>
</dbReference>
<dbReference type="GO" id="GO:0006457">
    <property type="term" value="P:protein folding"/>
    <property type="evidence" value="ECO:0007669"/>
    <property type="project" value="InterPro"/>
</dbReference>
<dbReference type="Proteomes" id="UP000231791">
    <property type="component" value="Chromosome"/>
</dbReference>
<dbReference type="EMBL" id="CP024985">
    <property type="protein sequence ID" value="ATZ29090.1"/>
    <property type="molecule type" value="Genomic_DNA"/>
</dbReference>
<keyword evidence="6" id="KW-1185">Reference proteome</keyword>
<dbReference type="Gene3D" id="1.20.1550.10">
    <property type="entry name" value="DsbB-like"/>
    <property type="match status" value="1"/>
</dbReference>
<dbReference type="Pfam" id="PF02600">
    <property type="entry name" value="DsbB"/>
    <property type="match status" value="1"/>
</dbReference>
<keyword evidence="3" id="KW-1133">Transmembrane helix</keyword>
<keyword evidence="2" id="KW-0812">Transmembrane</keyword>
<evidence type="ECO:0000256" key="1">
    <source>
        <dbReference type="ARBA" id="ARBA00004141"/>
    </source>
</evidence>
<protein>
    <submittedName>
        <fullName evidence="5">Disulfide bond formation protein B</fullName>
    </submittedName>
</protein>
<dbReference type="RefSeq" id="WP_051841326.1">
    <property type="nucleotide sequence ID" value="NZ_CP024985.1"/>
</dbReference>
<organism evidence="5 6">
    <name type="scientific">Streptomyces lavendulae subsp. lavendulae</name>
    <dbReference type="NCBI Taxonomy" id="58340"/>
    <lineage>
        <taxon>Bacteria</taxon>
        <taxon>Bacillati</taxon>
        <taxon>Actinomycetota</taxon>
        <taxon>Actinomycetes</taxon>
        <taxon>Kitasatosporales</taxon>
        <taxon>Streptomycetaceae</taxon>
        <taxon>Streptomyces</taxon>
    </lineage>
</organism>
<evidence type="ECO:0000256" key="3">
    <source>
        <dbReference type="ARBA" id="ARBA00022989"/>
    </source>
</evidence>
<dbReference type="GO" id="GO:0015035">
    <property type="term" value="F:protein-disulfide reductase activity"/>
    <property type="evidence" value="ECO:0007669"/>
    <property type="project" value="InterPro"/>
</dbReference>
<dbReference type="InterPro" id="IPR003752">
    <property type="entry name" value="DiS_bond_form_DsbB/BdbC"/>
</dbReference>
<dbReference type="AlphaFoldDB" id="A0A2K8PSK0"/>
<sequence>MTATATTVTPETSPGRGLPPARLTHRLGLWFAHAYVLGMCATIGGAYVFQFGLWEYPCPMCLLQRMFMLLSALGPAMIIARSRKGAVGTAEFASGWGVAIVSALIGSTVSASQVLMHIVPPDPGYAGALFGLHLYTWAAITFLVAVLAAAVNLVLAHGFQPLGSAQASPVLRAAGGFTLAVLAFFAVSNLVACFLLQGVHWQMPGDPTAYRFFTDLLS</sequence>
<dbReference type="KEGG" id="slx:SLAV_36625"/>
<dbReference type="OrthoDB" id="3711263at2"/>
<reference evidence="5 6" key="1">
    <citation type="submission" date="2017-11" db="EMBL/GenBank/DDBJ databases">
        <title>Complete genome sequence of Streptomyces lavendulae subsp. lavendulae CCM 3239 (formerly 'Streptomyces aureofaciens CCM 3239'), the producer of the angucycline-type antibiotic auricin.</title>
        <authorList>
            <person name="Busche T."/>
            <person name="Novakova R."/>
            <person name="Al'Dilaimi A."/>
            <person name="Homerova D."/>
            <person name="Feckova L."/>
            <person name="Rezuchova B."/>
            <person name="Mingyar E."/>
            <person name="Csolleiova D."/>
            <person name="Bekeova C."/>
            <person name="Winkler A."/>
            <person name="Sevcikova B."/>
            <person name="Kalinowski J."/>
            <person name="Kormanec J."/>
            <person name="Ruckert C."/>
        </authorList>
    </citation>
    <scope>NUCLEOTIDE SEQUENCE [LARGE SCALE GENOMIC DNA]</scope>
    <source>
        <strain evidence="5 6">CCM 3239</strain>
    </source>
</reference>
<dbReference type="GO" id="GO:0016020">
    <property type="term" value="C:membrane"/>
    <property type="evidence" value="ECO:0007669"/>
    <property type="project" value="UniProtKB-SubCell"/>
</dbReference>
<evidence type="ECO:0000256" key="2">
    <source>
        <dbReference type="ARBA" id="ARBA00022692"/>
    </source>
</evidence>
<evidence type="ECO:0000313" key="6">
    <source>
        <dbReference type="Proteomes" id="UP000231791"/>
    </source>
</evidence>
<dbReference type="SUPFAM" id="SSF158442">
    <property type="entry name" value="DsbB-like"/>
    <property type="match status" value="1"/>
</dbReference>
<accession>A0A2K8PSK0</accession>
<evidence type="ECO:0000313" key="5">
    <source>
        <dbReference type="EMBL" id="ATZ29090.1"/>
    </source>
</evidence>
<name>A0A2K8PSK0_STRLA</name>
<evidence type="ECO:0000256" key="4">
    <source>
        <dbReference type="ARBA" id="ARBA00023136"/>
    </source>
</evidence>